<dbReference type="PROSITE" id="PS50015">
    <property type="entry name" value="SAP_B"/>
    <property type="match status" value="1"/>
</dbReference>
<protein>
    <recommendedName>
        <fullName evidence="3">Saposin B-type domain-containing protein</fullName>
    </recommendedName>
</protein>
<dbReference type="Pfam" id="PF05184">
    <property type="entry name" value="SapB_1"/>
    <property type="match status" value="1"/>
</dbReference>
<name>A0A5N5N5F5_PANHP</name>
<comment type="caution">
    <text evidence="4">The sequence shown here is derived from an EMBL/GenBank/DDBJ whole genome shotgun (WGS) entry which is preliminary data.</text>
</comment>
<organism evidence="4 5">
    <name type="scientific">Pangasianodon hypophthalmus</name>
    <name type="common">Striped catfish</name>
    <name type="synonym">Helicophagus hypophthalmus</name>
    <dbReference type="NCBI Taxonomy" id="310915"/>
    <lineage>
        <taxon>Eukaryota</taxon>
        <taxon>Metazoa</taxon>
        <taxon>Chordata</taxon>
        <taxon>Craniata</taxon>
        <taxon>Vertebrata</taxon>
        <taxon>Euteleostomi</taxon>
        <taxon>Actinopterygii</taxon>
        <taxon>Neopterygii</taxon>
        <taxon>Teleostei</taxon>
        <taxon>Ostariophysi</taxon>
        <taxon>Siluriformes</taxon>
        <taxon>Pangasiidae</taxon>
        <taxon>Pangasianodon</taxon>
    </lineage>
</organism>
<evidence type="ECO:0000256" key="1">
    <source>
        <dbReference type="ARBA" id="ARBA00023157"/>
    </source>
</evidence>
<evidence type="ECO:0000313" key="5">
    <source>
        <dbReference type="Proteomes" id="UP000327468"/>
    </source>
</evidence>
<dbReference type="InterPro" id="IPR038847">
    <property type="entry name" value="Granulysin-like"/>
</dbReference>
<dbReference type="PANTHER" id="PTHR15541:SF2">
    <property type="entry name" value="GRANULYSIN"/>
    <property type="match status" value="1"/>
</dbReference>
<evidence type="ECO:0000256" key="2">
    <source>
        <dbReference type="SAM" id="SignalP"/>
    </source>
</evidence>
<dbReference type="PANTHER" id="PTHR15541">
    <property type="entry name" value="GRANULYSIN RELATED"/>
    <property type="match status" value="1"/>
</dbReference>
<evidence type="ECO:0000259" key="3">
    <source>
        <dbReference type="PROSITE" id="PS50015"/>
    </source>
</evidence>
<dbReference type="SUPFAM" id="SSF47862">
    <property type="entry name" value="Saposin"/>
    <property type="match status" value="1"/>
</dbReference>
<keyword evidence="5" id="KW-1185">Reference proteome</keyword>
<dbReference type="Proteomes" id="UP000327468">
    <property type="component" value="Chromosome 10"/>
</dbReference>
<dbReference type="InterPro" id="IPR007856">
    <property type="entry name" value="SapB_1"/>
</dbReference>
<gene>
    <name evidence="4" type="ORF">PHYPO_G00015850</name>
</gene>
<dbReference type="Gene3D" id="1.10.225.10">
    <property type="entry name" value="Saposin-like"/>
    <property type="match status" value="1"/>
</dbReference>
<dbReference type="InterPro" id="IPR011001">
    <property type="entry name" value="Saposin-like"/>
</dbReference>
<proteinExistence type="predicted"/>
<feature type="chain" id="PRO_5024307446" description="Saposin B-type domain-containing protein" evidence="2">
    <location>
        <begin position="18"/>
        <end position="147"/>
    </location>
</feature>
<sequence>MFWNLLIASFFIGSACAMHLEYLKVDSGKEPLVGTLDSVDQDEDLPMPEEQLPGVCWACEWAMKKVKKQLGDNAKADMIKAKLMKVCDSIGFLRSLCKKMITKYLGTLVEELSTTDDPKTICANIGVCKSMRMLKLIQGFPQNYQKV</sequence>
<dbReference type="GO" id="GO:0006629">
    <property type="term" value="P:lipid metabolic process"/>
    <property type="evidence" value="ECO:0007669"/>
    <property type="project" value="InterPro"/>
</dbReference>
<dbReference type="Pfam" id="PF03489">
    <property type="entry name" value="SapB_2"/>
    <property type="match status" value="1"/>
</dbReference>
<dbReference type="InterPro" id="IPR008138">
    <property type="entry name" value="SapB_2"/>
</dbReference>
<dbReference type="InterPro" id="IPR008139">
    <property type="entry name" value="SaposinB_dom"/>
</dbReference>
<dbReference type="SMART" id="SM00741">
    <property type="entry name" value="SapB"/>
    <property type="match status" value="1"/>
</dbReference>
<reference evidence="4 5" key="1">
    <citation type="submission" date="2019-06" db="EMBL/GenBank/DDBJ databases">
        <title>A chromosome-scale genome assembly of the striped catfish, Pangasianodon hypophthalmus.</title>
        <authorList>
            <person name="Wen M."/>
            <person name="Zahm M."/>
            <person name="Roques C."/>
            <person name="Cabau C."/>
            <person name="Klopp C."/>
            <person name="Donnadieu C."/>
            <person name="Jouanno E."/>
            <person name="Avarre J.-C."/>
            <person name="Campet M."/>
            <person name="Ha T.T.T."/>
            <person name="Dugue R."/>
            <person name="Lampietro C."/>
            <person name="Louis A."/>
            <person name="Herpin A."/>
            <person name="Echchiki A."/>
            <person name="Berthelot C."/>
            <person name="Parey E."/>
            <person name="Roest-Crollius H."/>
            <person name="Braasch I."/>
            <person name="Postlethwait J."/>
            <person name="Bobe J."/>
            <person name="Montfort J."/>
            <person name="Bouchez O."/>
            <person name="Begum T."/>
            <person name="Schartl M."/>
            <person name="Guiguen Y."/>
        </authorList>
    </citation>
    <scope>NUCLEOTIDE SEQUENCE [LARGE SCALE GENOMIC DNA]</scope>
    <source>
        <strain evidence="4 5">Indonesia</strain>
        <tissue evidence="4">Blood</tissue>
    </source>
</reference>
<feature type="signal peptide" evidence="2">
    <location>
        <begin position="1"/>
        <end position="17"/>
    </location>
</feature>
<feature type="domain" description="Saposin B-type" evidence="3">
    <location>
        <begin position="52"/>
        <end position="132"/>
    </location>
</feature>
<dbReference type="AlphaFoldDB" id="A0A5N5N5F5"/>
<keyword evidence="1" id="KW-1015">Disulfide bond</keyword>
<dbReference type="OrthoDB" id="69496at2759"/>
<accession>A0A5N5N5F5</accession>
<dbReference type="EMBL" id="VFJC01000011">
    <property type="protein sequence ID" value="KAB5562258.1"/>
    <property type="molecule type" value="Genomic_DNA"/>
</dbReference>
<keyword evidence="2" id="KW-0732">Signal</keyword>
<evidence type="ECO:0000313" key="4">
    <source>
        <dbReference type="EMBL" id="KAB5562258.1"/>
    </source>
</evidence>
<dbReference type="GO" id="GO:0042742">
    <property type="term" value="P:defense response to bacterium"/>
    <property type="evidence" value="ECO:0007669"/>
    <property type="project" value="InterPro"/>
</dbReference>